<organism evidence="2">
    <name type="scientific">Notodromas monacha</name>
    <dbReference type="NCBI Taxonomy" id="399045"/>
    <lineage>
        <taxon>Eukaryota</taxon>
        <taxon>Metazoa</taxon>
        <taxon>Ecdysozoa</taxon>
        <taxon>Arthropoda</taxon>
        <taxon>Crustacea</taxon>
        <taxon>Oligostraca</taxon>
        <taxon>Ostracoda</taxon>
        <taxon>Podocopa</taxon>
        <taxon>Podocopida</taxon>
        <taxon>Cypridocopina</taxon>
        <taxon>Cypridoidea</taxon>
        <taxon>Cyprididae</taxon>
        <taxon>Notodromas</taxon>
    </lineage>
</organism>
<keyword evidence="3" id="KW-1185">Reference proteome</keyword>
<proteinExistence type="predicted"/>
<dbReference type="InterPro" id="IPR001763">
    <property type="entry name" value="Rhodanese-like_dom"/>
</dbReference>
<dbReference type="PROSITE" id="PS50206">
    <property type="entry name" value="RHODANESE_3"/>
    <property type="match status" value="1"/>
</dbReference>
<gene>
    <name evidence="2" type="ORF">NMOB1V02_LOCUS11989</name>
</gene>
<evidence type="ECO:0000313" key="2">
    <source>
        <dbReference type="EMBL" id="CAD7284382.1"/>
    </source>
</evidence>
<evidence type="ECO:0000259" key="1">
    <source>
        <dbReference type="PROSITE" id="PS50206"/>
    </source>
</evidence>
<reference evidence="2" key="1">
    <citation type="submission" date="2020-11" db="EMBL/GenBank/DDBJ databases">
        <authorList>
            <person name="Tran Van P."/>
        </authorList>
    </citation>
    <scope>NUCLEOTIDE SEQUENCE</scope>
</reference>
<evidence type="ECO:0000313" key="3">
    <source>
        <dbReference type="Proteomes" id="UP000678499"/>
    </source>
</evidence>
<dbReference type="OrthoDB" id="426001at2759"/>
<feature type="non-terminal residue" evidence="2">
    <location>
        <position position="1"/>
    </location>
</feature>
<feature type="domain" description="Rhodanese" evidence="1">
    <location>
        <begin position="58"/>
        <end position="75"/>
    </location>
</feature>
<dbReference type="EMBL" id="OA890028">
    <property type="protein sequence ID" value="CAD7284382.1"/>
    <property type="molecule type" value="Genomic_DNA"/>
</dbReference>
<sequence>MYIFLEMEYGLFRLSISQIPAKILCSANDAFVNMASKARDDFVLMQQMPDDEGKPGLNMNGGFAEFSKDHPDLCSDSSRWRPILKTLSQPCLVSSCYSSGDRGGRATRILPFLYLGSEQDALDPDFLQ</sequence>
<protein>
    <recommendedName>
        <fullName evidence="1">Rhodanese domain-containing protein</fullName>
    </recommendedName>
</protein>
<dbReference type="AlphaFoldDB" id="A0A7R9C1U4"/>
<accession>A0A7R9C1U4</accession>
<dbReference type="EMBL" id="CAJPEX010007991">
    <property type="protein sequence ID" value="CAG0924534.1"/>
    <property type="molecule type" value="Genomic_DNA"/>
</dbReference>
<dbReference type="Proteomes" id="UP000678499">
    <property type="component" value="Unassembled WGS sequence"/>
</dbReference>
<name>A0A7R9C1U4_9CRUS</name>